<evidence type="ECO:0000259" key="7">
    <source>
        <dbReference type="PROSITE" id="PS51387"/>
    </source>
</evidence>
<dbReference type="PANTHER" id="PTHR45444:SF3">
    <property type="entry name" value="XANTHINE DEHYDROGENASE"/>
    <property type="match status" value="1"/>
</dbReference>
<keyword evidence="2" id="KW-0479">Metal-binding</keyword>
<evidence type="ECO:0000256" key="4">
    <source>
        <dbReference type="ARBA" id="ARBA00023002"/>
    </source>
</evidence>
<dbReference type="GO" id="GO:0047121">
    <property type="term" value="F:isoquinoline 1-oxidoreductase activity"/>
    <property type="evidence" value="ECO:0007669"/>
    <property type="project" value="UniProtKB-EC"/>
</dbReference>
<dbReference type="InterPro" id="IPR012175">
    <property type="entry name" value="Xanth_DH_ssu_bac"/>
</dbReference>
<dbReference type="InterPro" id="IPR012675">
    <property type="entry name" value="Beta-grasp_dom_sf"/>
</dbReference>
<dbReference type="InterPro" id="IPR036010">
    <property type="entry name" value="2Fe-2S_ferredoxin-like_sf"/>
</dbReference>
<keyword evidence="9" id="KW-1185">Reference proteome</keyword>
<accession>A0A0S2I257</accession>
<keyword evidence="1" id="KW-0285">Flavoprotein</keyword>
<gene>
    <name evidence="8" type="primary">iorA</name>
    <name evidence="8" type="ORF">L21SP5_02717</name>
</gene>
<dbReference type="Gene3D" id="3.10.20.30">
    <property type="match status" value="1"/>
</dbReference>
<dbReference type="GO" id="GO:0051537">
    <property type="term" value="F:2 iron, 2 sulfur cluster binding"/>
    <property type="evidence" value="ECO:0007669"/>
    <property type="project" value="InterPro"/>
</dbReference>
<name>A0A0S2I257_9BACT</name>
<dbReference type="PANTHER" id="PTHR45444">
    <property type="entry name" value="XANTHINE DEHYDROGENASE"/>
    <property type="match status" value="1"/>
</dbReference>
<evidence type="ECO:0000313" key="9">
    <source>
        <dbReference type="Proteomes" id="UP000064893"/>
    </source>
</evidence>
<evidence type="ECO:0000256" key="3">
    <source>
        <dbReference type="ARBA" id="ARBA00022827"/>
    </source>
</evidence>
<protein>
    <submittedName>
        <fullName evidence="8">Isoquinoline 1-oxidoreductase subunit alpha</fullName>
        <ecNumber evidence="8">1.3.99.16</ecNumber>
    </submittedName>
</protein>
<dbReference type="PATRIC" id="fig|1307839.3.peg.2854"/>
<keyword evidence="4 8" id="KW-0560">Oxidoreductase</keyword>
<dbReference type="InterPro" id="IPR036884">
    <property type="entry name" value="2Fe-2S-bd_dom_sf"/>
</dbReference>
<dbReference type="SMART" id="SM01092">
    <property type="entry name" value="CO_deh_flav_C"/>
    <property type="match status" value="1"/>
</dbReference>
<dbReference type="SUPFAM" id="SSF56176">
    <property type="entry name" value="FAD-binding/transporter-associated domain-like"/>
    <property type="match status" value="1"/>
</dbReference>
<dbReference type="Gene3D" id="3.30.465.10">
    <property type="match status" value="1"/>
</dbReference>
<dbReference type="OrthoDB" id="9796880at2"/>
<reference evidence="8 9" key="1">
    <citation type="submission" date="2015-11" db="EMBL/GenBank/DDBJ databases">
        <title>Description and complete genome sequence of a novel strain predominating in hypersaline microbial mats and representing a new family of the Bacteriodetes phylum.</title>
        <authorList>
            <person name="Spring S."/>
            <person name="Bunk B."/>
            <person name="Sproer C."/>
            <person name="Klenk H.-P."/>
        </authorList>
    </citation>
    <scope>NUCLEOTIDE SEQUENCE [LARGE SCALE GENOMIC DNA]</scope>
    <source>
        <strain evidence="8 9">L21-Spi-D4</strain>
    </source>
</reference>
<dbReference type="PIRSF" id="PIRSF036557">
    <property type="entry name" value="XdhA_RC"/>
    <property type="match status" value="1"/>
</dbReference>
<dbReference type="InterPro" id="IPR006058">
    <property type="entry name" value="2Fe2S_fd_BS"/>
</dbReference>
<dbReference type="InterPro" id="IPR036683">
    <property type="entry name" value="CO_DH_flav_C_dom_sf"/>
</dbReference>
<dbReference type="SUPFAM" id="SSF47741">
    <property type="entry name" value="CO dehydrogenase ISP C-domain like"/>
    <property type="match status" value="1"/>
</dbReference>
<dbReference type="Pfam" id="PF00941">
    <property type="entry name" value="FAD_binding_5"/>
    <property type="match status" value="1"/>
</dbReference>
<dbReference type="InterPro" id="IPR036318">
    <property type="entry name" value="FAD-bd_PCMH-like_sf"/>
</dbReference>
<dbReference type="EC" id="1.3.99.16" evidence="8"/>
<dbReference type="InterPro" id="IPR002888">
    <property type="entry name" value="2Fe-2S-bd"/>
</dbReference>
<dbReference type="InterPro" id="IPR016166">
    <property type="entry name" value="FAD-bd_PCMH"/>
</dbReference>
<evidence type="ECO:0000256" key="2">
    <source>
        <dbReference type="ARBA" id="ARBA00022723"/>
    </source>
</evidence>
<keyword evidence="5" id="KW-0408">Iron</keyword>
<evidence type="ECO:0000313" key="8">
    <source>
        <dbReference type="EMBL" id="ALO16340.1"/>
    </source>
</evidence>
<dbReference type="STRING" id="1307839.L21SP5_02717"/>
<dbReference type="Pfam" id="PF00111">
    <property type="entry name" value="Fer2"/>
    <property type="match status" value="1"/>
</dbReference>
<dbReference type="Proteomes" id="UP000064893">
    <property type="component" value="Chromosome"/>
</dbReference>
<dbReference type="PROSITE" id="PS00197">
    <property type="entry name" value="2FE2S_FER_1"/>
    <property type="match status" value="1"/>
</dbReference>
<dbReference type="InterPro" id="IPR016208">
    <property type="entry name" value="Ald_Oxase/xanthine_DH-like"/>
</dbReference>
<dbReference type="EMBL" id="CP013118">
    <property type="protein sequence ID" value="ALO16340.1"/>
    <property type="molecule type" value="Genomic_DNA"/>
</dbReference>
<dbReference type="RefSeq" id="WP_057953723.1">
    <property type="nucleotide sequence ID" value="NZ_CP013118.1"/>
</dbReference>
<evidence type="ECO:0000256" key="5">
    <source>
        <dbReference type="ARBA" id="ARBA00023004"/>
    </source>
</evidence>
<dbReference type="CDD" id="cd00207">
    <property type="entry name" value="fer2"/>
    <property type="match status" value="1"/>
</dbReference>
<dbReference type="InterPro" id="IPR002346">
    <property type="entry name" value="Mopterin_DH_FAD-bd"/>
</dbReference>
<dbReference type="KEGG" id="blq:L21SP5_02717"/>
<proteinExistence type="predicted"/>
<dbReference type="Pfam" id="PF01799">
    <property type="entry name" value="Fer2_2"/>
    <property type="match status" value="1"/>
</dbReference>
<dbReference type="SUPFAM" id="SSF54292">
    <property type="entry name" value="2Fe-2S ferredoxin-like"/>
    <property type="match status" value="1"/>
</dbReference>
<dbReference type="InterPro" id="IPR016169">
    <property type="entry name" value="FAD-bd_PCMH_sub2"/>
</dbReference>
<organism evidence="8 9">
    <name type="scientific">Salinivirga cyanobacteriivorans</name>
    <dbReference type="NCBI Taxonomy" id="1307839"/>
    <lineage>
        <taxon>Bacteria</taxon>
        <taxon>Pseudomonadati</taxon>
        <taxon>Bacteroidota</taxon>
        <taxon>Bacteroidia</taxon>
        <taxon>Bacteroidales</taxon>
        <taxon>Salinivirgaceae</taxon>
        <taxon>Salinivirga</taxon>
    </lineage>
</organism>
<dbReference type="PROSITE" id="PS51387">
    <property type="entry name" value="FAD_PCMH"/>
    <property type="match status" value="1"/>
</dbReference>
<dbReference type="Pfam" id="PF03450">
    <property type="entry name" value="CO_deh_flav_C"/>
    <property type="match status" value="1"/>
</dbReference>
<dbReference type="InterPro" id="IPR005107">
    <property type="entry name" value="CO_DH_flav_C"/>
</dbReference>
<evidence type="ECO:0000259" key="6">
    <source>
        <dbReference type="PROSITE" id="PS51085"/>
    </source>
</evidence>
<dbReference type="Gene3D" id="1.10.150.120">
    <property type="entry name" value="[2Fe-2S]-binding domain"/>
    <property type="match status" value="1"/>
</dbReference>
<keyword evidence="3" id="KW-0274">FAD</keyword>
<dbReference type="GO" id="GO:0005506">
    <property type="term" value="F:iron ion binding"/>
    <property type="evidence" value="ECO:0007669"/>
    <property type="project" value="InterPro"/>
</dbReference>
<dbReference type="InterPro" id="IPR001041">
    <property type="entry name" value="2Fe-2S_ferredoxin-type"/>
</dbReference>
<dbReference type="Gene3D" id="3.30.390.50">
    <property type="entry name" value="CO dehydrogenase flavoprotein, C-terminal domain"/>
    <property type="match status" value="1"/>
</dbReference>
<sequence length="467" mass="51606">MITFVLNNQIVHTDKAEGTALLDFIRDDSSLPGTKIGCREGDCGACTVLEGTLKDGRVLYKSIVSCLTPLGNAHGKHIVTLEGINMNDLTPVQKAMVDNAATQCGFCTPGFIMSFTAHAMSHQKVNAKGAIDAVSGNICRCTGYKSIERAAQANAEAMQNKDLKEPVKWLVEKHYLPDYFLKIPKMLREIESPDIEFDENHKIMGGGTDLLVQQHDKIAESPINRFYLKDDLKQITVANNRVIIGAGCTANDIALSELMQDFFPKIKEQFKLISSEPIRNTATVAGNIMNASPIGDLSIFFLALNASVILNNKKQQREMPLKEFFLDYKKTAIEQGEFIEAIAFQKPEKGVLVNYEKVSKRTHLDIASVTSAMKIIVEKGIIEACSISAGGVKAIPLFLNKTSEFLTGKNLTPEVIQKANEIMQTEIAPISDVRGKSEYKRLLLKQILFAHFMELFPGHVAKEGLLR</sequence>
<feature type="domain" description="2Fe-2S ferredoxin-type" evidence="6">
    <location>
        <begin position="1"/>
        <end position="84"/>
    </location>
</feature>
<dbReference type="SUPFAM" id="SSF55447">
    <property type="entry name" value="CO dehydrogenase flavoprotein C-terminal domain-like"/>
    <property type="match status" value="1"/>
</dbReference>
<dbReference type="PROSITE" id="PS51085">
    <property type="entry name" value="2FE2S_FER_2"/>
    <property type="match status" value="1"/>
</dbReference>
<dbReference type="AlphaFoldDB" id="A0A0S2I257"/>
<feature type="domain" description="FAD-binding PCMH-type" evidence="7">
    <location>
        <begin position="162"/>
        <end position="349"/>
    </location>
</feature>
<evidence type="ECO:0000256" key="1">
    <source>
        <dbReference type="ARBA" id="ARBA00022630"/>
    </source>
</evidence>
<dbReference type="GO" id="GO:0071949">
    <property type="term" value="F:FAD binding"/>
    <property type="evidence" value="ECO:0007669"/>
    <property type="project" value="InterPro"/>
</dbReference>